<dbReference type="PROSITE" id="PS00018">
    <property type="entry name" value="EF_HAND_1"/>
    <property type="match status" value="1"/>
</dbReference>
<evidence type="ECO:0000256" key="2">
    <source>
        <dbReference type="ARBA" id="ARBA00023015"/>
    </source>
</evidence>
<keyword evidence="5 6" id="KW-0539">Nucleus</keyword>
<evidence type="ECO:0000313" key="9">
    <source>
        <dbReference type="EMBL" id="CAB3361702.1"/>
    </source>
</evidence>
<feature type="region of interest" description="Disordered" evidence="7">
    <location>
        <begin position="492"/>
        <end position="550"/>
    </location>
</feature>
<feature type="region of interest" description="Disordered" evidence="7">
    <location>
        <begin position="232"/>
        <end position="298"/>
    </location>
</feature>
<feature type="compositionally biased region" description="Low complexity" evidence="7">
    <location>
        <begin position="146"/>
        <end position="159"/>
    </location>
</feature>
<feature type="compositionally biased region" description="Basic and acidic residues" evidence="7">
    <location>
        <begin position="507"/>
        <end position="531"/>
    </location>
</feature>
<feature type="region of interest" description="Disordered" evidence="7">
    <location>
        <begin position="146"/>
        <end position="197"/>
    </location>
</feature>
<name>A0A8S1BY49_9INSE</name>
<comment type="caution">
    <text evidence="9">The sequence shown here is derived from an EMBL/GenBank/DDBJ whole genome shotgun (WGS) entry which is preliminary data.</text>
</comment>
<dbReference type="PANTHER" id="PTHR21545:SF13">
    <property type="entry name" value="ECDYSONE-INDUCED PROTEIN 93F, ISOFORM C"/>
    <property type="match status" value="1"/>
</dbReference>
<feature type="compositionally biased region" description="Low complexity" evidence="7">
    <location>
        <begin position="268"/>
        <end position="277"/>
    </location>
</feature>
<evidence type="ECO:0000259" key="8">
    <source>
        <dbReference type="PROSITE" id="PS50960"/>
    </source>
</evidence>
<protein>
    <recommendedName>
        <fullName evidence="8">HTH psq-type domain-containing protein</fullName>
    </recommendedName>
</protein>
<feature type="region of interest" description="Disordered" evidence="7">
    <location>
        <begin position="30"/>
        <end position="111"/>
    </location>
</feature>
<feature type="compositionally biased region" description="Polar residues" evidence="7">
    <location>
        <begin position="538"/>
        <end position="550"/>
    </location>
</feature>
<dbReference type="InterPro" id="IPR018247">
    <property type="entry name" value="EF_Hand_1_Ca_BS"/>
</dbReference>
<feature type="compositionally biased region" description="Low complexity" evidence="7">
    <location>
        <begin position="186"/>
        <end position="197"/>
    </location>
</feature>
<dbReference type="GO" id="GO:0005634">
    <property type="term" value="C:nucleus"/>
    <property type="evidence" value="ECO:0007669"/>
    <property type="project" value="UniProtKB-SubCell"/>
</dbReference>
<feature type="compositionally biased region" description="Low complexity" evidence="7">
    <location>
        <begin position="87"/>
        <end position="99"/>
    </location>
</feature>
<dbReference type="PANTHER" id="PTHR21545">
    <property type="entry name" value="TRANSCRIPTION FACTOR MLR1/2"/>
    <property type="match status" value="1"/>
</dbReference>
<evidence type="ECO:0000256" key="4">
    <source>
        <dbReference type="ARBA" id="ARBA00023163"/>
    </source>
</evidence>
<keyword evidence="10" id="KW-1185">Reference proteome</keyword>
<dbReference type="Gene3D" id="1.10.10.60">
    <property type="entry name" value="Homeodomain-like"/>
    <property type="match status" value="1"/>
</dbReference>
<reference evidence="9 10" key="1">
    <citation type="submission" date="2020-04" db="EMBL/GenBank/DDBJ databases">
        <authorList>
            <person name="Alioto T."/>
            <person name="Alioto T."/>
            <person name="Gomez Garrido J."/>
        </authorList>
    </citation>
    <scope>NUCLEOTIDE SEQUENCE [LARGE SCALE GENOMIC DNA]</scope>
</reference>
<evidence type="ECO:0000313" key="10">
    <source>
        <dbReference type="Proteomes" id="UP000494165"/>
    </source>
</evidence>
<evidence type="ECO:0000256" key="6">
    <source>
        <dbReference type="PROSITE-ProRule" id="PRU00320"/>
    </source>
</evidence>
<feature type="region of interest" description="Disordered" evidence="7">
    <location>
        <begin position="333"/>
        <end position="380"/>
    </location>
</feature>
<feature type="compositionally biased region" description="Pro residues" evidence="7">
    <location>
        <begin position="100"/>
        <end position="111"/>
    </location>
</feature>
<dbReference type="SUPFAM" id="SSF46689">
    <property type="entry name" value="Homeodomain-like"/>
    <property type="match status" value="1"/>
</dbReference>
<organism evidence="9 10">
    <name type="scientific">Cloeon dipterum</name>
    <dbReference type="NCBI Taxonomy" id="197152"/>
    <lineage>
        <taxon>Eukaryota</taxon>
        <taxon>Metazoa</taxon>
        <taxon>Ecdysozoa</taxon>
        <taxon>Arthropoda</taxon>
        <taxon>Hexapoda</taxon>
        <taxon>Insecta</taxon>
        <taxon>Pterygota</taxon>
        <taxon>Palaeoptera</taxon>
        <taxon>Ephemeroptera</taxon>
        <taxon>Pisciforma</taxon>
        <taxon>Baetidae</taxon>
        <taxon>Cloeon</taxon>
    </lineage>
</organism>
<dbReference type="GO" id="GO:0006357">
    <property type="term" value="P:regulation of transcription by RNA polymerase II"/>
    <property type="evidence" value="ECO:0007669"/>
    <property type="project" value="TreeGrafter"/>
</dbReference>
<evidence type="ECO:0000256" key="7">
    <source>
        <dbReference type="SAM" id="MobiDB-lite"/>
    </source>
</evidence>
<dbReference type="InterPro" id="IPR007889">
    <property type="entry name" value="HTH_Psq"/>
</dbReference>
<dbReference type="PROSITE" id="PS50960">
    <property type="entry name" value="HTH_PSQ"/>
    <property type="match status" value="1"/>
</dbReference>
<dbReference type="OrthoDB" id="10028342at2759"/>
<dbReference type="AlphaFoldDB" id="A0A8S1BY49"/>
<gene>
    <name evidence="9" type="ORF">CLODIP_2_CD15741</name>
</gene>
<proteinExistence type="predicted"/>
<dbReference type="GO" id="GO:0003677">
    <property type="term" value="F:DNA binding"/>
    <property type="evidence" value="ECO:0007669"/>
    <property type="project" value="UniProtKB-UniRule"/>
</dbReference>
<feature type="domain" description="HTH psq-type" evidence="8">
    <location>
        <begin position="287"/>
        <end position="339"/>
    </location>
</feature>
<keyword evidence="4" id="KW-0804">Transcription</keyword>
<dbReference type="Proteomes" id="UP000494165">
    <property type="component" value="Unassembled WGS sequence"/>
</dbReference>
<evidence type="ECO:0000256" key="3">
    <source>
        <dbReference type="ARBA" id="ARBA00023125"/>
    </source>
</evidence>
<accession>A0A8S1BY49</accession>
<feature type="compositionally biased region" description="Basic residues" evidence="7">
    <location>
        <begin position="281"/>
        <end position="293"/>
    </location>
</feature>
<evidence type="ECO:0000256" key="1">
    <source>
        <dbReference type="ARBA" id="ARBA00004123"/>
    </source>
</evidence>
<feature type="compositionally biased region" description="Basic residues" evidence="7">
    <location>
        <begin position="246"/>
        <end position="267"/>
    </location>
</feature>
<dbReference type="Pfam" id="PF05225">
    <property type="entry name" value="HTH_psq"/>
    <property type="match status" value="1"/>
</dbReference>
<keyword evidence="2" id="KW-0805">Transcription regulation</keyword>
<evidence type="ECO:0000256" key="5">
    <source>
        <dbReference type="ARBA" id="ARBA00023242"/>
    </source>
</evidence>
<feature type="DNA-binding region" description="H-T-H motif" evidence="6">
    <location>
        <begin position="315"/>
        <end position="335"/>
    </location>
</feature>
<sequence length="550" mass="58310">MRRFASNLTPTWVLFQVYKLERERERDHLLLQSTPPPPASTSTPAAAADDNSGDEDGSKTLSMEELVRFSGLDNLPATDSLRQLLQSSSGGSKSSSAAPPAAPPPAFPEPPAALAPYLSQLLGAASAEQQSGLVELMKRIGGAAAAENNNNASGSGAEATSEEETTPNSLLRIPSFKPNGNEASEPRGSGSSSPSLGVSLRDVITKSITQKFQSSTPSISVVDPATLMANPLKRMSSDPAGDRFLPHHQKPHHSQHQQHHHQSHHHQQQQQAGSGSDSKNKGGKGTRPKRGKYRNYDRDSLIEAVRAVQRGEMSVHRAGSYYGVPHSTLEYKVKERHLMRPRKRDLNKASSSGGLPEDKAKIGPPRGPLPKPPPGGAGGFPNLAAMAGLANGLGGKGLFGPGPPPLASAAGPYHQFWPGAANPFMINPELYQEQLLASHMMQRKAATDPVADRFFDGLIRNSLERPAAGGEAAGLANRALLEQLCRGRPPAAAATAAEQTVVDLSQEDERPAADSDDESAKAADDCDRREEEDAADGQGTSSTVPRNSTD</sequence>
<comment type="subcellular location">
    <subcellularLocation>
        <location evidence="1 6">Nucleus</location>
    </subcellularLocation>
</comment>
<dbReference type="EMBL" id="CADEPI010000006">
    <property type="protein sequence ID" value="CAB3361702.1"/>
    <property type="molecule type" value="Genomic_DNA"/>
</dbReference>
<feature type="compositionally biased region" description="Pro residues" evidence="7">
    <location>
        <begin position="365"/>
        <end position="375"/>
    </location>
</feature>
<dbReference type="InterPro" id="IPR009057">
    <property type="entry name" value="Homeodomain-like_sf"/>
</dbReference>
<keyword evidence="3 6" id="KW-0238">DNA-binding</keyword>
<dbReference type="FunFam" id="1.10.10.60:FF:000019">
    <property type="entry name" value="Ligand-dependent corepressor isoform 1"/>
    <property type="match status" value="1"/>
</dbReference>